<evidence type="ECO:0000313" key="1">
    <source>
        <dbReference type="EMBL" id="QJA90951.1"/>
    </source>
</evidence>
<dbReference type="GO" id="GO:0032259">
    <property type="term" value="P:methylation"/>
    <property type="evidence" value="ECO:0007669"/>
    <property type="project" value="UniProtKB-KW"/>
</dbReference>
<keyword evidence="1" id="KW-0808">Transferase</keyword>
<dbReference type="AlphaFoldDB" id="A0A6M3LCH6"/>
<dbReference type="InterPro" id="IPR029063">
    <property type="entry name" value="SAM-dependent_MTases_sf"/>
</dbReference>
<dbReference type="Pfam" id="PF13578">
    <property type="entry name" value="Methyltransf_24"/>
    <property type="match status" value="1"/>
</dbReference>
<proteinExistence type="predicted"/>
<keyword evidence="1" id="KW-0489">Methyltransferase</keyword>
<organism evidence="1">
    <name type="scientific">viral metagenome</name>
    <dbReference type="NCBI Taxonomy" id="1070528"/>
    <lineage>
        <taxon>unclassified sequences</taxon>
        <taxon>metagenomes</taxon>
        <taxon>organismal metagenomes</taxon>
    </lineage>
</organism>
<name>A0A6M3LCH6_9ZZZZ</name>
<protein>
    <submittedName>
        <fullName evidence="1">Putative methyltransferase</fullName>
    </submittedName>
</protein>
<dbReference type="Gene3D" id="3.40.50.150">
    <property type="entry name" value="Vaccinia Virus protein VP39"/>
    <property type="match status" value="1"/>
</dbReference>
<sequence>MYTIDPRRVWSLNKDALLFKVDERYDCTWLEEGCFMKLAKYVKAKTFFEFGTGGGAFTKNLSVNFPLAKIYTLDLAIDEKKNLLSQYSKDHPEYGNLEPFLKPADFSQFTNVVQLWGNSSTVDFSRFCGSVDAIFIDGSHEKDIVKMDTENALKMATKFITWHDVPSWPGPMAAVDGLTDIYHVNGTNTCFKPICFGVERIDYDESKRVWFKCLSLPSNELFCFTEPALRLPGVVTWK</sequence>
<dbReference type="EMBL" id="MT142950">
    <property type="protein sequence ID" value="QJA90951.1"/>
    <property type="molecule type" value="Genomic_DNA"/>
</dbReference>
<reference evidence="1" key="1">
    <citation type="submission" date="2020-03" db="EMBL/GenBank/DDBJ databases">
        <title>The deep terrestrial virosphere.</title>
        <authorList>
            <person name="Holmfeldt K."/>
            <person name="Nilsson E."/>
            <person name="Simone D."/>
            <person name="Lopez-Fernandez M."/>
            <person name="Wu X."/>
            <person name="de Brujin I."/>
            <person name="Lundin D."/>
            <person name="Andersson A."/>
            <person name="Bertilsson S."/>
            <person name="Dopson M."/>
        </authorList>
    </citation>
    <scope>NUCLEOTIDE SEQUENCE</scope>
    <source>
        <strain evidence="1">MM415B03509</strain>
    </source>
</reference>
<accession>A0A6M3LCH6</accession>
<dbReference type="GO" id="GO:0008168">
    <property type="term" value="F:methyltransferase activity"/>
    <property type="evidence" value="ECO:0007669"/>
    <property type="project" value="UniProtKB-KW"/>
</dbReference>
<gene>
    <name evidence="1" type="ORF">MM415B03509_0004</name>
</gene>
<dbReference type="SUPFAM" id="SSF53335">
    <property type="entry name" value="S-adenosyl-L-methionine-dependent methyltransferases"/>
    <property type="match status" value="1"/>
</dbReference>